<dbReference type="AlphaFoldDB" id="A0A875S212"/>
<keyword evidence="2" id="KW-1185">Reference proteome</keyword>
<gene>
    <name evidence="1" type="ORF">FOA43_001702</name>
</gene>
<accession>A0A875S212</accession>
<reference evidence="1" key="1">
    <citation type="submission" date="2020-10" db="EMBL/GenBank/DDBJ databases">
        <authorList>
            <person name="Roach M.J.R."/>
        </authorList>
    </citation>
    <scope>NUCLEOTIDE SEQUENCE</scope>
    <source>
        <strain evidence="1">CBS 1945</strain>
    </source>
</reference>
<protein>
    <submittedName>
        <fullName evidence="1">Uncharacterized protein</fullName>
    </submittedName>
</protein>
<dbReference type="OrthoDB" id="4061106at2759"/>
<dbReference type="KEGG" id="bnn:FOA43_001702"/>
<dbReference type="EMBL" id="CP064812">
    <property type="protein sequence ID" value="QPG74375.1"/>
    <property type="molecule type" value="Genomic_DNA"/>
</dbReference>
<evidence type="ECO:0000313" key="2">
    <source>
        <dbReference type="Proteomes" id="UP000662931"/>
    </source>
</evidence>
<sequence length="350" mass="39865">MFHRVLVTRPSAIRLLATSVSGTEQTLYSIKQQVDEYVYARSLPKKWKPIVYRQKNADLLTSLDVADSEGRPILPKKYPGIPSKRRFVHFINQLILPEELEAVKKTLSKVDRHAPDFLAPSMINALLYKSAEFGLFGEDLTFVYNLQNYRSQKIFGPRNIEAIILLRTLQAKQSGVTDLDWAYRKLHHIFKHNKATEKETALIKASQLCLFTQLLLNRAAENTTVSPKDEQILNNKIKKALESFSEKFVPYEVNAEKEILEPSNSFDKWQHAYAILKLLQSNVSSLPEKSQSQFQKMTTDISPFLEHVEELGKAANKVTLLEILISKAKFSTEVSEGAKEAEEAKEAEAQ</sequence>
<dbReference type="GeneID" id="62195103"/>
<evidence type="ECO:0000313" key="1">
    <source>
        <dbReference type="EMBL" id="QPG74375.1"/>
    </source>
</evidence>
<proteinExistence type="predicted"/>
<organism evidence="1 2">
    <name type="scientific">Eeniella nana</name>
    <name type="common">Yeast</name>
    <name type="synonym">Brettanomyces nanus</name>
    <dbReference type="NCBI Taxonomy" id="13502"/>
    <lineage>
        <taxon>Eukaryota</taxon>
        <taxon>Fungi</taxon>
        <taxon>Dikarya</taxon>
        <taxon>Ascomycota</taxon>
        <taxon>Saccharomycotina</taxon>
        <taxon>Pichiomycetes</taxon>
        <taxon>Pichiales</taxon>
        <taxon>Pichiaceae</taxon>
        <taxon>Brettanomyces</taxon>
    </lineage>
</organism>
<name>A0A875S212_EENNA</name>
<dbReference type="RefSeq" id="XP_038777940.1">
    <property type="nucleotide sequence ID" value="XM_038922012.1"/>
</dbReference>
<dbReference type="Proteomes" id="UP000662931">
    <property type="component" value="Chromosome 1"/>
</dbReference>